<dbReference type="InterPro" id="IPR045109">
    <property type="entry name" value="LSDs-like"/>
</dbReference>
<dbReference type="Proteomes" id="UP001177140">
    <property type="component" value="Unassembled WGS sequence"/>
</dbReference>
<dbReference type="SUPFAM" id="SSF51197">
    <property type="entry name" value="Clavaminate synthase-like"/>
    <property type="match status" value="1"/>
</dbReference>
<dbReference type="PANTHER" id="PTHR12549">
    <property type="entry name" value="JMJC DOMAIN-CONTAINING HISTONE DEMETHYLATION PROTEIN"/>
    <property type="match status" value="1"/>
</dbReference>
<dbReference type="GO" id="GO:0031490">
    <property type="term" value="F:chromatin DNA binding"/>
    <property type="evidence" value="ECO:0007669"/>
    <property type="project" value="TreeGrafter"/>
</dbReference>
<comment type="subcellular location">
    <subcellularLocation>
        <location evidence="1">Nucleus</location>
    </subcellularLocation>
</comment>
<evidence type="ECO:0000256" key="2">
    <source>
        <dbReference type="ARBA" id="ARBA00006801"/>
    </source>
</evidence>
<organism evidence="5 6">
    <name type="scientific">Papaver nudicaule</name>
    <name type="common">Iceland poppy</name>
    <dbReference type="NCBI Taxonomy" id="74823"/>
    <lineage>
        <taxon>Eukaryota</taxon>
        <taxon>Viridiplantae</taxon>
        <taxon>Streptophyta</taxon>
        <taxon>Embryophyta</taxon>
        <taxon>Tracheophyta</taxon>
        <taxon>Spermatophyta</taxon>
        <taxon>Magnoliopsida</taxon>
        <taxon>Ranunculales</taxon>
        <taxon>Papaveraceae</taxon>
        <taxon>Papaveroideae</taxon>
        <taxon>Papaver</taxon>
    </lineage>
</organism>
<keyword evidence="3" id="KW-0479">Metal-binding</keyword>
<keyword evidence="6" id="KW-1185">Reference proteome</keyword>
<comment type="caution">
    <text evidence="5">The sequence shown here is derived from an EMBL/GenBank/DDBJ whole genome shotgun (WGS) entry which is preliminary data.</text>
</comment>
<evidence type="ECO:0000313" key="6">
    <source>
        <dbReference type="Proteomes" id="UP001177140"/>
    </source>
</evidence>
<gene>
    <name evidence="5" type="ORF">MKW94_020326</name>
</gene>
<dbReference type="GO" id="GO:0003712">
    <property type="term" value="F:transcription coregulator activity"/>
    <property type="evidence" value="ECO:0007669"/>
    <property type="project" value="TreeGrafter"/>
</dbReference>
<dbReference type="EMBL" id="JAJJMA010261239">
    <property type="protein sequence ID" value="MCL7044725.1"/>
    <property type="molecule type" value="Genomic_DNA"/>
</dbReference>
<comment type="similarity">
    <text evidence="2">Belongs to the JARID1 histone demethylase family.</text>
</comment>
<dbReference type="GO" id="GO:0046872">
    <property type="term" value="F:metal ion binding"/>
    <property type="evidence" value="ECO:0007669"/>
    <property type="project" value="UniProtKB-KW"/>
</dbReference>
<reference evidence="5" key="1">
    <citation type="submission" date="2022-03" db="EMBL/GenBank/DDBJ databases">
        <title>A functionally conserved STORR gene fusion in Papaver species that diverged 16.8 million years ago.</title>
        <authorList>
            <person name="Catania T."/>
        </authorList>
    </citation>
    <scope>NUCLEOTIDE SEQUENCE</scope>
    <source>
        <strain evidence="5">S-191538</strain>
    </source>
</reference>
<keyword evidence="4" id="KW-0539">Nucleus</keyword>
<protein>
    <recommendedName>
        <fullName evidence="7">JmjC domain-containing protein</fullName>
    </recommendedName>
</protein>
<evidence type="ECO:0000256" key="1">
    <source>
        <dbReference type="ARBA" id="ARBA00004123"/>
    </source>
</evidence>
<proteinExistence type="inferred from homology"/>
<dbReference type="GO" id="GO:0000118">
    <property type="term" value="C:histone deacetylase complex"/>
    <property type="evidence" value="ECO:0007669"/>
    <property type="project" value="TreeGrafter"/>
</dbReference>
<dbReference type="GO" id="GO:0000785">
    <property type="term" value="C:chromatin"/>
    <property type="evidence" value="ECO:0007669"/>
    <property type="project" value="TreeGrafter"/>
</dbReference>
<evidence type="ECO:0000256" key="4">
    <source>
        <dbReference type="ARBA" id="ARBA00023242"/>
    </source>
</evidence>
<evidence type="ECO:0008006" key="7">
    <source>
        <dbReference type="Google" id="ProtNLM"/>
    </source>
</evidence>
<sequence length="526" mass="60055">MYYQGEVKVSNMCHQCQRNDRKGDVIRCKVCPKKRYYQPCIKKWYPGASVESFEEGCAFCSGICNCKDCLRKYLKSMEAKERKIEPEEKVEYAKHLLKYLLPVLKKINKEQVIEKEVEGAIKGILHTLGHQSIPPPLQDYGLLLTLTWLIKNNKCKTSIVDYHRSCSYCNYDICLTCCREIRDGSFQAVKEEVDVKFFNRGDSYMHAEPEAPLKGKARSRAKLGAAECVKSIDQNLEHGEMIPEPNEWKAMNDYSIPCASCKSGLLELKCILEENWMSELAKNADEVATKFNISDVSVSAIDQCSCSKSDGDADIDNNNLRKAASREVPDNYLYCPTARDIQHGDMGHFQNHWCKGEPVVVRNVKELTSGLSWDPLVMCRALRERTNSRVMKGEGHLGVTAVNCLGWCEVEVRIIDFFRGYSEGLMYPNMWPKMLKLKDWPPSDMFEERLPRHCVEFVSSLPYQQYTNLKHGFLNLATKLPPKSLKPDLGPKTYIAYGHAEKLGRDDSVTKLHLDMSDAVCLVLYE</sequence>
<accession>A0AA41VP66</accession>
<dbReference type="AlphaFoldDB" id="A0AA41VP66"/>
<dbReference type="GO" id="GO:0032454">
    <property type="term" value="F:histone H3K9 demethylase activity"/>
    <property type="evidence" value="ECO:0007669"/>
    <property type="project" value="InterPro"/>
</dbReference>
<evidence type="ECO:0000256" key="3">
    <source>
        <dbReference type="ARBA" id="ARBA00022723"/>
    </source>
</evidence>
<dbReference type="Gene3D" id="2.60.120.650">
    <property type="entry name" value="Cupin"/>
    <property type="match status" value="1"/>
</dbReference>
<name>A0AA41VP66_PAPNU</name>
<dbReference type="PANTHER" id="PTHR12549:SF11">
    <property type="entry name" value="LYSINE-SPECIFIC DEMETHYLASE JMJ25"/>
    <property type="match status" value="1"/>
</dbReference>
<dbReference type="GO" id="GO:0006357">
    <property type="term" value="P:regulation of transcription by RNA polymerase II"/>
    <property type="evidence" value="ECO:0007669"/>
    <property type="project" value="TreeGrafter"/>
</dbReference>
<evidence type="ECO:0000313" key="5">
    <source>
        <dbReference type="EMBL" id="MCL7044725.1"/>
    </source>
</evidence>